<feature type="compositionally biased region" description="Basic and acidic residues" evidence="1">
    <location>
        <begin position="252"/>
        <end position="264"/>
    </location>
</feature>
<feature type="compositionally biased region" description="Basic and acidic residues" evidence="1">
    <location>
        <begin position="530"/>
        <end position="542"/>
    </location>
</feature>
<evidence type="ECO:0000313" key="3">
    <source>
        <dbReference type="EMBL" id="KAE8974288.1"/>
    </source>
</evidence>
<feature type="transmembrane region" description="Helical" evidence="2">
    <location>
        <begin position="771"/>
        <end position="792"/>
    </location>
</feature>
<sequence length="1151" mass="126923">MSAEVWGDLISGLCNEVQCYDPQMRYQYFLSGLRNREWKTALNTLMVNSIEGAVIVLLAKNMHQPVEDDADFVDAVTGNTPSESTVVLQMMQMLQQTQNLILQQQQDLARSHRSPSHPTYAAAAYEEPSQASTPHLTTNPQTTVPRTQFHGIRQVNLGVVEVLNVLVAASVNHELAMRASDLDTWRLSALRYGPSRKRCCRTTKGVKALLVRRVRLRCDPNRANNDEGKEEREVSPLPPARGATPDGAPLPIRRERETRVREGVPENAETGYANSLGSGEDRPVDGEDAVTNEPPLEERETTFESACAPYCEPTIDERETTYESACAPYCEPSADERETNYLTRPATENENPNETSEDVNENPSETSEDVNENPSEASEDANESPSETSEDVNENPCETSADVKETPYETSADVSKYPYEASEDANETPNETSEDVSENPYEGGVNAARLESQPNVSVRHITIVYEGFGLGRSSRRRTDLKEGTTSSDAREPPQRGESQVERETEPALSTLDDDATIAYRERMGSVTECPSEREVEALKPLDPEGPGPPLSKKETNAVANPECASLFAPDELDALEAGRPSPATEVKEEYDKELDERLFPLDEVALKKKMMITNAAKEKSPVLGELSSLPNLSVETLACAPGELSVPEYWSTWYRRTLAASESESSDDRDVGGGGHVCEITGLHSGGLVPVGESPTSDRVLGETLEIVEQNVGAREDVVHGYEGASVEVGELEGRPDERPVHAFDGYAEGDVDDLCVDKERFAGGRKHTSWTRVLVVFFVLGTLTLVVHAWLRWLLKSEWCLVAVSTVRVCRVTATNLSLFGACIRPYQVVLSNDGVNQLRRTKYVYSLWGALFAVPVSVLAESEDRYGEYGRALRKWWDGPFATFYVYLPDLALSAAHSTAKYARASKEAGASSGKRTAEVFRVGFLVALLCVSLLIHLPLAAYNLLELLLLGKVGVALALLSFNCANYYLEWTRWGLPASVIVVAVGLTSCIWRMGEADGPLKEQTPSALLLQALEGMRTRAEQRQTTELESLRRLQADVLDDLLPFHDALEELPATAVPADRERNPVAISAELRAAKARRAALRQELVQHSVRRGRRTVSRGECPAPQFTGPILEGPRLDSSYLPAVNDRRPAFRTDLATSYRQGYRA</sequence>
<feature type="transmembrane region" description="Helical" evidence="2">
    <location>
        <begin position="950"/>
        <end position="972"/>
    </location>
</feature>
<feature type="transmembrane region" description="Helical" evidence="2">
    <location>
        <begin position="979"/>
        <end position="998"/>
    </location>
</feature>
<feature type="compositionally biased region" description="Basic and acidic residues" evidence="1">
    <location>
        <begin position="220"/>
        <end position="234"/>
    </location>
</feature>
<protein>
    <submittedName>
        <fullName evidence="3">Uncharacterized protein</fullName>
    </submittedName>
</protein>
<gene>
    <name evidence="3" type="ORF">PR001_g26037</name>
</gene>
<keyword evidence="2" id="KW-0472">Membrane</keyword>
<evidence type="ECO:0000256" key="2">
    <source>
        <dbReference type="SAM" id="Phobius"/>
    </source>
</evidence>
<feature type="transmembrane region" description="Helical" evidence="2">
    <location>
        <begin position="882"/>
        <end position="902"/>
    </location>
</feature>
<feature type="compositionally biased region" description="Acidic residues" evidence="1">
    <location>
        <begin position="421"/>
        <end position="437"/>
    </location>
</feature>
<feature type="transmembrane region" description="Helical" evidence="2">
    <location>
        <begin position="922"/>
        <end position="944"/>
    </location>
</feature>
<feature type="compositionally biased region" description="Basic and acidic residues" evidence="1">
    <location>
        <begin position="476"/>
        <end position="505"/>
    </location>
</feature>
<feature type="region of interest" description="Disordered" evidence="1">
    <location>
        <begin position="220"/>
        <end position="304"/>
    </location>
</feature>
<keyword evidence="2" id="KW-1133">Transmembrane helix</keyword>
<feature type="region of interest" description="Disordered" evidence="1">
    <location>
        <begin position="1097"/>
        <end position="1118"/>
    </location>
</feature>
<feature type="transmembrane region" description="Helical" evidence="2">
    <location>
        <begin position="845"/>
        <end position="862"/>
    </location>
</feature>
<organism evidence="3 4">
    <name type="scientific">Phytophthora rubi</name>
    <dbReference type="NCBI Taxonomy" id="129364"/>
    <lineage>
        <taxon>Eukaryota</taxon>
        <taxon>Sar</taxon>
        <taxon>Stramenopiles</taxon>
        <taxon>Oomycota</taxon>
        <taxon>Peronosporomycetes</taxon>
        <taxon>Peronosporales</taxon>
        <taxon>Peronosporaceae</taxon>
        <taxon>Phytophthora</taxon>
    </lineage>
</organism>
<dbReference type="EMBL" id="QXFV01003736">
    <property type="protein sequence ID" value="KAE8974288.1"/>
    <property type="molecule type" value="Genomic_DNA"/>
</dbReference>
<proteinExistence type="predicted"/>
<feature type="region of interest" description="Disordered" evidence="1">
    <location>
        <begin position="333"/>
        <end position="556"/>
    </location>
</feature>
<feature type="compositionally biased region" description="Polar residues" evidence="1">
    <location>
        <begin position="340"/>
        <end position="354"/>
    </location>
</feature>
<comment type="caution">
    <text evidence="3">The sequence shown here is derived from an EMBL/GenBank/DDBJ whole genome shotgun (WGS) entry which is preliminary data.</text>
</comment>
<evidence type="ECO:0000256" key="1">
    <source>
        <dbReference type="SAM" id="MobiDB-lite"/>
    </source>
</evidence>
<dbReference type="AlphaFoldDB" id="A0A6A3I2H1"/>
<reference evidence="3 4" key="1">
    <citation type="submission" date="2018-09" db="EMBL/GenBank/DDBJ databases">
        <title>Genomic investigation of the strawberry pathogen Phytophthora fragariae indicates pathogenicity is determined by transcriptional variation in three key races.</title>
        <authorList>
            <person name="Adams T.M."/>
            <person name="Armitage A.D."/>
            <person name="Sobczyk M.K."/>
            <person name="Bates H.J."/>
            <person name="Dunwell J.M."/>
            <person name="Nellist C.F."/>
            <person name="Harrison R.J."/>
        </authorList>
    </citation>
    <scope>NUCLEOTIDE SEQUENCE [LARGE SCALE GENOMIC DNA]</scope>
    <source>
        <strain evidence="3 4">SCRP249</strain>
    </source>
</reference>
<keyword evidence="2" id="KW-0812">Transmembrane</keyword>
<dbReference type="Proteomes" id="UP000429607">
    <property type="component" value="Unassembled WGS sequence"/>
</dbReference>
<feature type="compositionally biased region" description="Acidic residues" evidence="1">
    <location>
        <begin position="355"/>
        <end position="393"/>
    </location>
</feature>
<name>A0A6A3I2H1_9STRA</name>
<evidence type="ECO:0000313" key="4">
    <source>
        <dbReference type="Proteomes" id="UP000429607"/>
    </source>
</evidence>
<accession>A0A6A3I2H1</accession>